<evidence type="ECO:0008006" key="4">
    <source>
        <dbReference type="Google" id="ProtNLM"/>
    </source>
</evidence>
<accession>A0A7S7SL32</accession>
<evidence type="ECO:0000313" key="2">
    <source>
        <dbReference type="EMBL" id="QOY88388.1"/>
    </source>
</evidence>
<feature type="chain" id="PRO_5032857450" description="Glycoside hydrolase family 42 N-terminal domain-containing protein" evidence="1">
    <location>
        <begin position="20"/>
        <end position="497"/>
    </location>
</feature>
<sequence>MRWSRLMATLLCAANLVCAAPGLVDPQQGLIAYWPEANGKTVGLLKELGVKTLISTTPEAATAAKAAGMTLLFEASAGGSIEALAAALETAKAAGYAGAAVQAVGEAAAFQAFVKAQAGFVAVVYLKPEQLGWAVAPALAVLRSGVWPGIAPRDPGASGATEAVWLNANASLVAYLRAMYPNRPAVLGYRPDKDAGVPETRSLPPRAMEVVLADAYAAGGYVVLSVPESFRKGLLAGEARMTSGWKELAKLAAFQAAHREVVQKPGYARTLVIAGDLEQSGEVLNLAYRRNLCPQVVAASQVPALSPAQVDVVVAANVPLPAPVIANLKRFAAAGGTVLAAPAEGDKTRWWTGGRKIESEEERDKYALGRGLVYGYHDPVLDPGTFALDLKDAYAEKSAPTDGPKNLDVRLWAADTIQVVLHRTGPKQLAAVLTSYGNPPNHDFLISFRGRYRSASMIDPARPEKQPLTLMPRTGRMEINLKQAGRSAIIYLEELGR</sequence>
<keyword evidence="3" id="KW-1185">Reference proteome</keyword>
<dbReference type="Proteomes" id="UP000593892">
    <property type="component" value="Chromosome"/>
</dbReference>
<protein>
    <recommendedName>
        <fullName evidence="4">Glycoside hydrolase family 42 N-terminal domain-containing protein</fullName>
    </recommendedName>
</protein>
<dbReference type="RefSeq" id="WP_194450050.1">
    <property type="nucleotide sequence ID" value="NZ_CP063849.1"/>
</dbReference>
<keyword evidence="1" id="KW-0732">Signal</keyword>
<dbReference type="EMBL" id="CP063849">
    <property type="protein sequence ID" value="QOY88388.1"/>
    <property type="molecule type" value="Genomic_DNA"/>
</dbReference>
<name>A0A7S7SL32_PALFE</name>
<reference evidence="2 3" key="1">
    <citation type="submission" date="2020-10" db="EMBL/GenBank/DDBJ databases">
        <title>Complete genome sequence of Paludibaculum fermentans P105T, a facultatively anaerobic acidobacterium capable of dissimilatory Fe(III) reduction.</title>
        <authorList>
            <person name="Dedysh S.N."/>
            <person name="Beletsky A.V."/>
            <person name="Kulichevskaya I.S."/>
            <person name="Mardanov A.V."/>
            <person name="Ravin N.V."/>
        </authorList>
    </citation>
    <scope>NUCLEOTIDE SEQUENCE [LARGE SCALE GENOMIC DNA]</scope>
    <source>
        <strain evidence="2 3">P105</strain>
    </source>
</reference>
<dbReference type="KEGG" id="pfer:IRI77_00010"/>
<evidence type="ECO:0000256" key="1">
    <source>
        <dbReference type="SAM" id="SignalP"/>
    </source>
</evidence>
<gene>
    <name evidence="2" type="ORF">IRI77_00010</name>
</gene>
<evidence type="ECO:0000313" key="3">
    <source>
        <dbReference type="Proteomes" id="UP000593892"/>
    </source>
</evidence>
<proteinExistence type="predicted"/>
<feature type="signal peptide" evidence="1">
    <location>
        <begin position="1"/>
        <end position="19"/>
    </location>
</feature>
<organism evidence="2 3">
    <name type="scientific">Paludibaculum fermentans</name>
    <dbReference type="NCBI Taxonomy" id="1473598"/>
    <lineage>
        <taxon>Bacteria</taxon>
        <taxon>Pseudomonadati</taxon>
        <taxon>Acidobacteriota</taxon>
        <taxon>Terriglobia</taxon>
        <taxon>Bryobacterales</taxon>
        <taxon>Bryobacteraceae</taxon>
        <taxon>Paludibaculum</taxon>
    </lineage>
</organism>
<dbReference type="AlphaFoldDB" id="A0A7S7SL32"/>